<sequence length="466" mass="51377">MNRAPGRLRFDHDHVVTHEERYESGRAARSRIPRSSQAHYVPDAARDPLGVLDQQHARRLPDLVPLRIARMLQDPFAFYRGTAAIQAADLAGLPTSGADIVICGDAHIANFGLFASPERSMVFDLNDFDEATTGPWEWDLKRMVTSVVIAARGRGASDARAREAALHAARTYRDALHQSLGVPVTERFFLPAVVRGGRQFGKKTQRVVRDLVAASEKRTSERVISRITERAADGSLHLIEAPPRLTHVPPEMESVVGEVLARYSRTVSPDIALLLSQHTVTDVARRVVGVGSVGTRCFIVVLTGPHGEALILQIKEATDSVVQEFGGVEREEVAGIDRERLGEHHGYRVTAKQRILQAVSDPFLGYVTFEGFGFYVRQFRDRNVSFDIDRMAEQTFDDYAFACAQLLARAHSRSANAAFIAGYIGHGDVLPEAVTTWALSYADQSHADYETLQAAVVSGRYEAAPL</sequence>
<evidence type="ECO:0000313" key="1">
    <source>
        <dbReference type="EMBL" id="GLJ77064.1"/>
    </source>
</evidence>
<reference evidence="1" key="1">
    <citation type="journal article" date="2014" name="Int. J. Syst. Evol. Microbiol.">
        <title>Complete genome sequence of Corynebacterium casei LMG S-19264T (=DSM 44701T), isolated from a smear-ripened cheese.</title>
        <authorList>
            <consortium name="US DOE Joint Genome Institute (JGI-PGF)"/>
            <person name="Walter F."/>
            <person name="Albersmeier A."/>
            <person name="Kalinowski J."/>
            <person name="Ruckert C."/>
        </authorList>
    </citation>
    <scope>NUCLEOTIDE SEQUENCE</scope>
    <source>
        <strain evidence="1">VKM Ac-1401</strain>
    </source>
</reference>
<organism evidence="1 2">
    <name type="scientific">Leifsonia poae</name>
    <dbReference type="NCBI Taxonomy" id="110933"/>
    <lineage>
        <taxon>Bacteria</taxon>
        <taxon>Bacillati</taxon>
        <taxon>Actinomycetota</taxon>
        <taxon>Actinomycetes</taxon>
        <taxon>Micrococcales</taxon>
        <taxon>Microbacteriaceae</taxon>
        <taxon>Leifsonia</taxon>
    </lineage>
</organism>
<evidence type="ECO:0000313" key="2">
    <source>
        <dbReference type="Proteomes" id="UP001142372"/>
    </source>
</evidence>
<comment type="caution">
    <text evidence="1">The sequence shown here is derived from an EMBL/GenBank/DDBJ whole genome shotgun (WGS) entry which is preliminary data.</text>
</comment>
<reference evidence="1" key="2">
    <citation type="submission" date="2023-01" db="EMBL/GenBank/DDBJ databases">
        <authorList>
            <person name="Sun Q."/>
            <person name="Evtushenko L."/>
        </authorList>
    </citation>
    <scope>NUCLEOTIDE SEQUENCE</scope>
    <source>
        <strain evidence="1">VKM Ac-1401</strain>
    </source>
</reference>
<dbReference type="Proteomes" id="UP001142372">
    <property type="component" value="Unassembled WGS sequence"/>
</dbReference>
<dbReference type="RefSeq" id="WP_271177717.1">
    <property type="nucleotide sequence ID" value="NZ_BAAAJO010000004.1"/>
</dbReference>
<accession>A0A9W6HBN6</accession>
<protein>
    <recommendedName>
        <fullName evidence="3">DUF2252 domain-containing protein</fullName>
    </recommendedName>
</protein>
<keyword evidence="2" id="KW-1185">Reference proteome</keyword>
<dbReference type="EMBL" id="BSEN01000013">
    <property type="protein sequence ID" value="GLJ77064.1"/>
    <property type="molecule type" value="Genomic_DNA"/>
</dbReference>
<gene>
    <name evidence="1" type="ORF">GCM10017584_26380</name>
</gene>
<proteinExistence type="predicted"/>
<dbReference type="InterPro" id="IPR018721">
    <property type="entry name" value="DUF2252"/>
</dbReference>
<dbReference type="Pfam" id="PF10009">
    <property type="entry name" value="DUF2252"/>
    <property type="match status" value="1"/>
</dbReference>
<dbReference type="PANTHER" id="PTHR39441">
    <property type="entry name" value="DUF2252 DOMAIN-CONTAINING PROTEIN"/>
    <property type="match status" value="1"/>
</dbReference>
<evidence type="ECO:0008006" key="3">
    <source>
        <dbReference type="Google" id="ProtNLM"/>
    </source>
</evidence>
<dbReference type="AlphaFoldDB" id="A0A9W6HBN6"/>
<name>A0A9W6HBN6_9MICO</name>
<dbReference type="PANTHER" id="PTHR39441:SF1">
    <property type="entry name" value="DUF2252 DOMAIN-CONTAINING PROTEIN"/>
    <property type="match status" value="1"/>
</dbReference>